<proteinExistence type="inferred from homology"/>
<reference evidence="4" key="1">
    <citation type="journal article" date="2013" name="Proc. Natl. Acad. Sci. U.S.A.">
        <title>Improving the coverage of the cyanobacterial phylum using diversity-driven genome sequencing.</title>
        <authorList>
            <person name="Shih P.M."/>
            <person name="Wu D."/>
            <person name="Latifi A."/>
            <person name="Axen S.D."/>
            <person name="Fewer D.P."/>
            <person name="Talla E."/>
            <person name="Calteau A."/>
            <person name="Cai F."/>
            <person name="Tandeau de Marsac N."/>
            <person name="Rippka R."/>
            <person name="Herdman M."/>
            <person name="Sivonen K."/>
            <person name="Coursin T."/>
            <person name="Laurent T."/>
            <person name="Goodwin L."/>
            <person name="Nolan M."/>
            <person name="Davenport K.W."/>
            <person name="Han C.S."/>
            <person name="Rubin E.M."/>
            <person name="Eisen J.A."/>
            <person name="Woyke T."/>
            <person name="Gugger M."/>
            <person name="Kerfeld C.A."/>
        </authorList>
    </citation>
    <scope>NUCLEOTIDE SEQUENCE [LARGE SCALE GENOMIC DNA]</scope>
    <source>
        <strain evidence="4">ATCC 29140 / PCC 7202</strain>
    </source>
</reference>
<dbReference type="Pfam" id="PF02452">
    <property type="entry name" value="PemK_toxin"/>
    <property type="match status" value="1"/>
</dbReference>
<protein>
    <submittedName>
        <fullName evidence="3">Transcriptional modulator of MazE/toxin, MazF</fullName>
    </submittedName>
</protein>
<evidence type="ECO:0000256" key="2">
    <source>
        <dbReference type="ARBA" id="ARBA00022649"/>
    </source>
</evidence>
<keyword evidence="2" id="KW-1277">Toxin-antitoxin system</keyword>
<dbReference type="eggNOG" id="COG2337">
    <property type="taxonomic scope" value="Bacteria"/>
</dbReference>
<evidence type="ECO:0000313" key="4">
    <source>
        <dbReference type="Proteomes" id="UP000010483"/>
    </source>
</evidence>
<sequence length="115" mass="12868">MVQSGDIVLIRFPQTNLKEGKLRPALVVANSPHGNEDVLLALISSRIYQTVKGFDIIIKTSDDDYIISGLKVDSVIRLGRLVTIESSIINARLGSISQERLKQVRKNLINWLKIE</sequence>
<accession>K9YNN3</accession>
<dbReference type="GO" id="GO:0003677">
    <property type="term" value="F:DNA binding"/>
    <property type="evidence" value="ECO:0007669"/>
    <property type="project" value="InterPro"/>
</dbReference>
<dbReference type="EMBL" id="CP003940">
    <property type="protein sequence ID" value="AFZ48062.1"/>
    <property type="molecule type" value="Genomic_DNA"/>
</dbReference>
<dbReference type="KEGG" id="csn:Cyast_2112"/>
<dbReference type="SUPFAM" id="SSF50118">
    <property type="entry name" value="Cell growth inhibitor/plasmid maintenance toxic component"/>
    <property type="match status" value="1"/>
</dbReference>
<name>K9YNN3_CYASC</name>
<dbReference type="Proteomes" id="UP000010483">
    <property type="component" value="Chromosome"/>
</dbReference>
<gene>
    <name evidence="3" type="ordered locus">Cyast_2112</name>
</gene>
<dbReference type="STRING" id="292563.Cyast_2112"/>
<dbReference type="HOGENOM" id="CLU_121823_6_1_3"/>
<keyword evidence="4" id="KW-1185">Reference proteome</keyword>
<dbReference type="InterPro" id="IPR003477">
    <property type="entry name" value="PemK-like"/>
</dbReference>
<organism evidence="3 4">
    <name type="scientific">Cyanobacterium stanieri (strain ATCC 29140 / PCC 7202)</name>
    <dbReference type="NCBI Taxonomy" id="292563"/>
    <lineage>
        <taxon>Bacteria</taxon>
        <taxon>Bacillati</taxon>
        <taxon>Cyanobacteriota</taxon>
        <taxon>Cyanophyceae</taxon>
        <taxon>Oscillatoriophycideae</taxon>
        <taxon>Chroococcales</taxon>
        <taxon>Geminocystaceae</taxon>
        <taxon>Cyanobacterium</taxon>
    </lineage>
</organism>
<dbReference type="Gene3D" id="2.30.30.110">
    <property type="match status" value="1"/>
</dbReference>
<dbReference type="BioCyc" id="CSTA292563:G1353-2116-MONOMER"/>
<evidence type="ECO:0000313" key="3">
    <source>
        <dbReference type="EMBL" id="AFZ48062.1"/>
    </source>
</evidence>
<dbReference type="AlphaFoldDB" id="K9YNN3"/>
<evidence type="ECO:0000256" key="1">
    <source>
        <dbReference type="ARBA" id="ARBA00007521"/>
    </source>
</evidence>
<dbReference type="InterPro" id="IPR011067">
    <property type="entry name" value="Plasmid_toxin/cell-grow_inhib"/>
</dbReference>
<comment type="similarity">
    <text evidence="1">Belongs to the PemK/MazF family.</text>
</comment>